<gene>
    <name evidence="3" type="ORF">NG821_09965</name>
</gene>
<keyword evidence="1" id="KW-0808">Transferase</keyword>
<evidence type="ECO:0000313" key="3">
    <source>
        <dbReference type="EMBL" id="MCO6026160.1"/>
    </source>
</evidence>
<dbReference type="PANTHER" id="PTHR36449">
    <property type="entry name" value="ACETYLTRANSFERASE-RELATED"/>
    <property type="match status" value="1"/>
</dbReference>
<keyword evidence="4" id="KW-1185">Reference proteome</keyword>
<organism evidence="3 4">
    <name type="scientific">Segatella cerevisiae</name>
    <dbReference type="NCBI Taxonomy" id="2053716"/>
    <lineage>
        <taxon>Bacteria</taxon>
        <taxon>Pseudomonadati</taxon>
        <taxon>Bacteroidota</taxon>
        <taxon>Bacteroidia</taxon>
        <taxon>Bacteroidales</taxon>
        <taxon>Prevotellaceae</taxon>
        <taxon>Segatella</taxon>
    </lineage>
</organism>
<proteinExistence type="predicted"/>
<dbReference type="Proteomes" id="UP001204015">
    <property type="component" value="Unassembled WGS sequence"/>
</dbReference>
<keyword evidence="2" id="KW-0012">Acyltransferase</keyword>
<evidence type="ECO:0000256" key="1">
    <source>
        <dbReference type="ARBA" id="ARBA00022679"/>
    </source>
</evidence>
<reference evidence="3 4" key="1">
    <citation type="submission" date="2022-06" db="EMBL/GenBank/DDBJ databases">
        <title>A taxonomic note on the genus Prevotella: Description of four novel genera and emended description of the genera Hallella and Xylanibacter.</title>
        <authorList>
            <person name="Hitch T.C.A."/>
        </authorList>
    </citation>
    <scope>NUCLEOTIDE SEQUENCE [LARGE SCALE GENOMIC DNA]</scope>
    <source>
        <strain evidence="3 4">DSM 100619</strain>
    </source>
</reference>
<protein>
    <submittedName>
        <fullName evidence="3">N-acetyltransferase</fullName>
    </submittedName>
</protein>
<dbReference type="RefSeq" id="WP_252761515.1">
    <property type="nucleotide sequence ID" value="NZ_JAMXLY010000041.1"/>
</dbReference>
<name>A0ABT1BYI9_9BACT</name>
<comment type="caution">
    <text evidence="3">The sequence shown here is derived from an EMBL/GenBank/DDBJ whole genome shotgun (WGS) entry which is preliminary data.</text>
</comment>
<evidence type="ECO:0000313" key="4">
    <source>
        <dbReference type="Proteomes" id="UP001204015"/>
    </source>
</evidence>
<sequence length="212" mass="24703">MSSFDYDIIERCEFYPLSEELAALPFYCGDSEGDKDLEDFFHKGALLYAKERLGKTYCFIDNNGDHTQVVAFFTVSNDSVKTTFIPKSSTNRVQRKVPGPKHLRSYPAVLLGRLGVNKLFQGKNFFAGQQVINYVKTWFIDEDNKTGCRFLVVDAYNKKNVLNFYLRNKFKFLYTSEYDEREATHIEKGETLHTRLMFLDLMYTDIVEKPKL</sequence>
<dbReference type="PANTHER" id="PTHR36449:SF1">
    <property type="entry name" value="ACETYLTRANSFERASE"/>
    <property type="match status" value="1"/>
</dbReference>
<evidence type="ECO:0000256" key="2">
    <source>
        <dbReference type="ARBA" id="ARBA00023315"/>
    </source>
</evidence>
<dbReference type="Gene3D" id="3.40.630.30">
    <property type="match status" value="1"/>
</dbReference>
<accession>A0ABT1BYI9</accession>
<dbReference type="EMBL" id="JAMXLY010000041">
    <property type="protein sequence ID" value="MCO6026160.1"/>
    <property type="molecule type" value="Genomic_DNA"/>
</dbReference>